<dbReference type="PROSITE" id="PS50893">
    <property type="entry name" value="ABC_TRANSPORTER_2"/>
    <property type="match status" value="1"/>
</dbReference>
<keyword evidence="4" id="KW-0547">Nucleotide-binding</keyword>
<dbReference type="SUPFAM" id="SSF52540">
    <property type="entry name" value="P-loop containing nucleoside triphosphate hydrolases"/>
    <property type="match status" value="1"/>
</dbReference>
<keyword evidence="7 8" id="KW-0472">Membrane</keyword>
<dbReference type="InterPro" id="IPR050095">
    <property type="entry name" value="ECF_ABC_transporter_ATP-bd"/>
</dbReference>
<dbReference type="SMART" id="SM00382">
    <property type="entry name" value="AAA"/>
    <property type="match status" value="1"/>
</dbReference>
<evidence type="ECO:0000259" key="9">
    <source>
        <dbReference type="PROSITE" id="PS50893"/>
    </source>
</evidence>
<evidence type="ECO:0008006" key="12">
    <source>
        <dbReference type="Google" id="ProtNLM"/>
    </source>
</evidence>
<dbReference type="SUPFAM" id="SSF90123">
    <property type="entry name" value="ABC transporter transmembrane region"/>
    <property type="match status" value="1"/>
</dbReference>
<dbReference type="PANTHER" id="PTHR43553:SF11">
    <property type="entry name" value="ABC TRANSPORTER ATP-BINDING_PERMEASE PROTEIN YOJI"/>
    <property type="match status" value="1"/>
</dbReference>
<protein>
    <recommendedName>
        <fullName evidence="12">Cyclic peptide transporter</fullName>
    </recommendedName>
</protein>
<dbReference type="CDD" id="cd03225">
    <property type="entry name" value="ABC_cobalt_CbiO_domain1"/>
    <property type="match status" value="1"/>
</dbReference>
<dbReference type="EMBL" id="CACVAY010000148">
    <property type="protein sequence ID" value="CAA6828346.1"/>
    <property type="molecule type" value="Genomic_DNA"/>
</dbReference>
<dbReference type="PROSITE" id="PS50929">
    <property type="entry name" value="ABC_TM1F"/>
    <property type="match status" value="1"/>
</dbReference>
<dbReference type="GO" id="GO:0016887">
    <property type="term" value="F:ATP hydrolysis activity"/>
    <property type="evidence" value="ECO:0007669"/>
    <property type="project" value="InterPro"/>
</dbReference>
<dbReference type="InterPro" id="IPR027417">
    <property type="entry name" value="P-loop_NTPase"/>
</dbReference>
<sequence>MKVLNFMTQETDAEKKRILLLAAISGITNSFLLVLLNHAATQLENGSIEAQLLFQYIITFVLFIFAQRSSQRESVTAVETALQRVRVRIANKVRRSELRTIEELGNIGTYSSLTQGASTVAQAVMYLVKGIESLFVLIFASLYLLWLSPVSFLMASILIGLAIPLLIRHYHRTFSELSEASQKEGIFFENFTAMLKGFKHLKINQRESEAMFSNINQLATETGVLKSRSNVRLLEDVLLSNVTFYLLLLLVVFILPNFIPAHEENLFQVITTILFMIGPISAVAAALPNVSKTNVAISNLYKLEERLDKNLSEEKESKAVEPFDAFNTITLKNVCFTYTNTEGEPLFDAGPFTLSCKRGEILFITGGNGSGKSTFLKLLTGLYYPRQGHIYIDQRQIPTQDYPVYRELFSVVFSDFQLFDHLYGQTDASKIEIQQEINAWLEKLDLSHITHFEDGRFTNTDLSTGQRKRLALIIALIQHRPILVFDELAADQDPKFRKLFYEDILPELKQQGKTIISVTHDDKYFGVADQVLSMNNGQLDREAFR</sequence>
<dbReference type="GO" id="GO:1904680">
    <property type="term" value="F:peptide transmembrane transporter activity"/>
    <property type="evidence" value="ECO:0007669"/>
    <property type="project" value="InterPro"/>
</dbReference>
<feature type="transmembrane region" description="Helical" evidence="8">
    <location>
        <begin position="150"/>
        <end position="167"/>
    </location>
</feature>
<dbReference type="AlphaFoldDB" id="A0A6S6U5P8"/>
<name>A0A6S6U5P8_9GAMM</name>
<organism evidence="11">
    <name type="scientific">uncultured Thiotrichaceae bacterium</name>
    <dbReference type="NCBI Taxonomy" id="298394"/>
    <lineage>
        <taxon>Bacteria</taxon>
        <taxon>Pseudomonadati</taxon>
        <taxon>Pseudomonadota</taxon>
        <taxon>Gammaproteobacteria</taxon>
        <taxon>Thiotrichales</taxon>
        <taxon>Thiotrichaceae</taxon>
        <taxon>environmental samples</taxon>
    </lineage>
</organism>
<feature type="domain" description="ABC transporter" evidence="9">
    <location>
        <begin position="329"/>
        <end position="545"/>
    </location>
</feature>
<accession>A0A6S6U5P8</accession>
<dbReference type="Gene3D" id="1.20.1560.10">
    <property type="entry name" value="ABC transporter type 1, transmembrane domain"/>
    <property type="match status" value="1"/>
</dbReference>
<evidence type="ECO:0000256" key="2">
    <source>
        <dbReference type="ARBA" id="ARBA00022448"/>
    </source>
</evidence>
<dbReference type="GO" id="GO:0015833">
    <property type="term" value="P:peptide transport"/>
    <property type="evidence" value="ECO:0007669"/>
    <property type="project" value="InterPro"/>
</dbReference>
<comment type="subcellular location">
    <subcellularLocation>
        <location evidence="1">Cell membrane</location>
        <topology evidence="1">Multi-pass membrane protein</topology>
    </subcellularLocation>
</comment>
<evidence type="ECO:0000256" key="6">
    <source>
        <dbReference type="ARBA" id="ARBA00022989"/>
    </source>
</evidence>
<evidence type="ECO:0000256" key="8">
    <source>
        <dbReference type="SAM" id="Phobius"/>
    </source>
</evidence>
<evidence type="ECO:0000256" key="4">
    <source>
        <dbReference type="ARBA" id="ARBA00022741"/>
    </source>
</evidence>
<dbReference type="InterPro" id="IPR011527">
    <property type="entry name" value="ABC1_TM_dom"/>
</dbReference>
<dbReference type="NCBIfam" id="TIGR01194">
    <property type="entry name" value="cyc_pep_trnsptr"/>
    <property type="match status" value="1"/>
</dbReference>
<evidence type="ECO:0000313" key="11">
    <source>
        <dbReference type="EMBL" id="CAA6828346.1"/>
    </source>
</evidence>
<keyword evidence="6 8" id="KW-1133">Transmembrane helix</keyword>
<evidence type="ECO:0000259" key="10">
    <source>
        <dbReference type="PROSITE" id="PS50929"/>
    </source>
</evidence>
<reference evidence="11" key="1">
    <citation type="submission" date="2020-01" db="EMBL/GenBank/DDBJ databases">
        <authorList>
            <person name="Meier V. D."/>
            <person name="Meier V D."/>
        </authorList>
    </citation>
    <scope>NUCLEOTIDE SEQUENCE</scope>
    <source>
        <strain evidence="11">HLG_WM_MAG_07</strain>
    </source>
</reference>
<dbReference type="Gene3D" id="3.40.50.300">
    <property type="entry name" value="P-loop containing nucleotide triphosphate hydrolases"/>
    <property type="match status" value="1"/>
</dbReference>
<dbReference type="InterPro" id="IPR036640">
    <property type="entry name" value="ABC1_TM_sf"/>
</dbReference>
<evidence type="ECO:0000256" key="3">
    <source>
        <dbReference type="ARBA" id="ARBA00022692"/>
    </source>
</evidence>
<feature type="transmembrane region" description="Helical" evidence="8">
    <location>
        <begin position="48"/>
        <end position="66"/>
    </location>
</feature>
<evidence type="ECO:0000256" key="7">
    <source>
        <dbReference type="ARBA" id="ARBA00023136"/>
    </source>
</evidence>
<dbReference type="InterPro" id="IPR003593">
    <property type="entry name" value="AAA+_ATPase"/>
</dbReference>
<evidence type="ECO:0000256" key="1">
    <source>
        <dbReference type="ARBA" id="ARBA00004651"/>
    </source>
</evidence>
<feature type="transmembrane region" description="Helical" evidence="8">
    <location>
        <begin position="18"/>
        <end position="36"/>
    </location>
</feature>
<keyword evidence="3 8" id="KW-0812">Transmembrane</keyword>
<dbReference type="Pfam" id="PF00005">
    <property type="entry name" value="ABC_tran"/>
    <property type="match status" value="1"/>
</dbReference>
<evidence type="ECO:0000256" key="5">
    <source>
        <dbReference type="ARBA" id="ARBA00022840"/>
    </source>
</evidence>
<dbReference type="GO" id="GO:0140359">
    <property type="term" value="F:ABC-type transporter activity"/>
    <property type="evidence" value="ECO:0007669"/>
    <property type="project" value="InterPro"/>
</dbReference>
<proteinExistence type="predicted"/>
<keyword evidence="5" id="KW-0067">ATP-binding</keyword>
<dbReference type="InterPro" id="IPR005898">
    <property type="entry name" value="Cyc_pep_transpt_SyrD/YojI"/>
</dbReference>
<feature type="transmembrane region" description="Helical" evidence="8">
    <location>
        <begin position="123"/>
        <end position="144"/>
    </location>
</feature>
<feature type="transmembrane region" description="Helical" evidence="8">
    <location>
        <begin position="265"/>
        <end position="287"/>
    </location>
</feature>
<feature type="transmembrane region" description="Helical" evidence="8">
    <location>
        <begin position="237"/>
        <end position="259"/>
    </location>
</feature>
<dbReference type="GO" id="GO:0043190">
    <property type="term" value="C:ATP-binding cassette (ABC) transporter complex"/>
    <property type="evidence" value="ECO:0007669"/>
    <property type="project" value="TreeGrafter"/>
</dbReference>
<dbReference type="GO" id="GO:0005524">
    <property type="term" value="F:ATP binding"/>
    <property type="evidence" value="ECO:0007669"/>
    <property type="project" value="UniProtKB-KW"/>
</dbReference>
<feature type="domain" description="ABC transmembrane type-1" evidence="10">
    <location>
        <begin position="18"/>
        <end position="292"/>
    </location>
</feature>
<gene>
    <name evidence="11" type="ORF">HELGO_WM9200</name>
</gene>
<dbReference type="InterPro" id="IPR003439">
    <property type="entry name" value="ABC_transporter-like_ATP-bd"/>
</dbReference>
<keyword evidence="2" id="KW-0813">Transport</keyword>
<dbReference type="InterPro" id="IPR015856">
    <property type="entry name" value="ABC_transpr_CbiO/EcfA_su"/>
</dbReference>
<dbReference type="PANTHER" id="PTHR43553">
    <property type="entry name" value="HEAVY METAL TRANSPORTER"/>
    <property type="match status" value="1"/>
</dbReference>